<proteinExistence type="predicted"/>
<evidence type="ECO:0000313" key="2">
    <source>
        <dbReference type="Proteomes" id="UP000196435"/>
    </source>
</evidence>
<evidence type="ECO:0000313" key="1">
    <source>
        <dbReference type="EMBL" id="SIP73922.1"/>
    </source>
</evidence>
<dbReference type="Proteomes" id="UP000196435">
    <property type="component" value="Unassembled WGS sequence"/>
</dbReference>
<accession>A0A1N6MYM4</accession>
<sequence length="48" mass="5436">MRGIIKSEKSQTLRDVSSSFYCSDAINQQYLIAYFVILAHFSLSESMG</sequence>
<dbReference type="AlphaFoldDB" id="A0A1N6MYM4"/>
<protein>
    <submittedName>
        <fullName evidence="1">Uncharacterized protein</fullName>
    </submittedName>
</protein>
<dbReference type="EMBL" id="FTLG01000190">
    <property type="protein sequence ID" value="SIP73922.1"/>
    <property type="molecule type" value="Genomic_DNA"/>
</dbReference>
<organism evidence="1 2">
    <name type="scientific">Xenorhabdus innexi</name>
    <dbReference type="NCBI Taxonomy" id="290109"/>
    <lineage>
        <taxon>Bacteria</taxon>
        <taxon>Pseudomonadati</taxon>
        <taxon>Pseudomonadota</taxon>
        <taxon>Gammaproteobacteria</taxon>
        <taxon>Enterobacterales</taxon>
        <taxon>Morganellaceae</taxon>
        <taxon>Xenorhabdus</taxon>
    </lineage>
</organism>
<gene>
    <name evidence="1" type="ORF">XIS1_480048</name>
</gene>
<name>A0A1N6MYM4_9GAMM</name>
<reference evidence="2" key="1">
    <citation type="submission" date="2016-12" db="EMBL/GenBank/DDBJ databases">
        <authorList>
            <person name="Gaudriault S."/>
        </authorList>
    </citation>
    <scope>NUCLEOTIDE SEQUENCE [LARGE SCALE GENOMIC DNA]</scope>
    <source>
        <strain evidence="2">HGB1681 (deposited as PTA-6826 in the American Type Culture Collection)</strain>
    </source>
</reference>